<sequence length="58" mass="6975">PFHILIFKSRQRSYRELPMRLFEFGTVYRYEKSGVIHGLTRVRGMTQDDAHIFCSRAR</sequence>
<dbReference type="InterPro" id="IPR045864">
    <property type="entry name" value="aa-tRNA-synth_II/BPL/LPL"/>
</dbReference>
<proteinExistence type="predicted"/>
<keyword evidence="3" id="KW-0030">Aminoacyl-tRNA synthetase</keyword>
<dbReference type="GO" id="GO:0004829">
    <property type="term" value="F:threonine-tRNA ligase activity"/>
    <property type="evidence" value="ECO:0007669"/>
    <property type="project" value="TreeGrafter"/>
</dbReference>
<evidence type="ECO:0000313" key="3">
    <source>
        <dbReference type="EMBL" id="EQD34768.1"/>
    </source>
</evidence>
<dbReference type="PANTHER" id="PTHR11451:SF44">
    <property type="entry name" value="THREONINE--TRNA LIGASE, CHLOROPLASTIC_MITOCHONDRIAL 2"/>
    <property type="match status" value="1"/>
</dbReference>
<feature type="non-terminal residue" evidence="3">
    <location>
        <position position="1"/>
    </location>
</feature>
<keyword evidence="1" id="KW-0648">Protein biosynthesis</keyword>
<accession>T0YNV9</accession>
<dbReference type="GO" id="GO:0005524">
    <property type="term" value="F:ATP binding"/>
    <property type="evidence" value="ECO:0007669"/>
    <property type="project" value="InterPro"/>
</dbReference>
<dbReference type="PANTHER" id="PTHR11451">
    <property type="entry name" value="THREONINE-TRNA LIGASE"/>
    <property type="match status" value="1"/>
</dbReference>
<evidence type="ECO:0000259" key="2">
    <source>
        <dbReference type="Pfam" id="PF00587"/>
    </source>
</evidence>
<keyword evidence="3" id="KW-0436">Ligase</keyword>
<evidence type="ECO:0000256" key="1">
    <source>
        <dbReference type="ARBA" id="ARBA00022917"/>
    </source>
</evidence>
<organism evidence="3">
    <name type="scientific">mine drainage metagenome</name>
    <dbReference type="NCBI Taxonomy" id="410659"/>
    <lineage>
        <taxon>unclassified sequences</taxon>
        <taxon>metagenomes</taxon>
        <taxon>ecological metagenomes</taxon>
    </lineage>
</organism>
<dbReference type="EC" id="6.1.1.-" evidence="3"/>
<dbReference type="InterPro" id="IPR002314">
    <property type="entry name" value="aa-tRNA-synt_IIb"/>
</dbReference>
<feature type="domain" description="Aminoacyl-tRNA synthetase class II (G/ P/ S/T)" evidence="2">
    <location>
        <begin position="3"/>
        <end position="56"/>
    </location>
</feature>
<protein>
    <submittedName>
        <fullName evidence="3">Aminoacyl-tRNA synthetase, class II (G, H, P and S), conserved region domain protein</fullName>
        <ecNumber evidence="3">6.1.1.-</ecNumber>
    </submittedName>
</protein>
<dbReference type="Pfam" id="PF00587">
    <property type="entry name" value="tRNA-synt_2b"/>
    <property type="match status" value="1"/>
</dbReference>
<name>T0YNV9_9ZZZZ</name>
<gene>
    <name evidence="3" type="ORF">B2A_12674</name>
</gene>
<reference evidence="3" key="1">
    <citation type="submission" date="2013-08" db="EMBL/GenBank/DDBJ databases">
        <authorList>
            <person name="Mendez C."/>
            <person name="Richter M."/>
            <person name="Ferrer M."/>
            <person name="Sanchez J."/>
        </authorList>
    </citation>
    <scope>NUCLEOTIDE SEQUENCE</scope>
</reference>
<dbReference type="GO" id="GO:0006435">
    <property type="term" value="P:threonyl-tRNA aminoacylation"/>
    <property type="evidence" value="ECO:0007669"/>
    <property type="project" value="TreeGrafter"/>
</dbReference>
<dbReference type="AlphaFoldDB" id="T0YNV9"/>
<dbReference type="Gene3D" id="3.30.930.10">
    <property type="entry name" value="Bira Bifunctional Protein, Domain 2"/>
    <property type="match status" value="1"/>
</dbReference>
<reference evidence="3" key="2">
    <citation type="journal article" date="2014" name="ISME J.">
        <title>Microbial stratification in low pH oxic and suboxic macroscopic growths along an acid mine drainage.</title>
        <authorList>
            <person name="Mendez-Garcia C."/>
            <person name="Mesa V."/>
            <person name="Sprenger R.R."/>
            <person name="Richter M."/>
            <person name="Diez M.S."/>
            <person name="Solano J."/>
            <person name="Bargiela R."/>
            <person name="Golyshina O.V."/>
            <person name="Manteca A."/>
            <person name="Ramos J.L."/>
            <person name="Gallego J.R."/>
            <person name="Llorente I."/>
            <person name="Martins Dos Santos V.A."/>
            <person name="Jensen O.N."/>
            <person name="Pelaez A.I."/>
            <person name="Sanchez J."/>
            <person name="Ferrer M."/>
        </authorList>
    </citation>
    <scope>NUCLEOTIDE SEQUENCE</scope>
</reference>
<dbReference type="SUPFAM" id="SSF55681">
    <property type="entry name" value="Class II aaRS and biotin synthetases"/>
    <property type="match status" value="1"/>
</dbReference>
<comment type="caution">
    <text evidence="3">The sequence shown here is derived from an EMBL/GenBank/DDBJ whole genome shotgun (WGS) entry which is preliminary data.</text>
</comment>
<dbReference type="EMBL" id="AUZZ01009139">
    <property type="protein sequence ID" value="EQD34768.1"/>
    <property type="molecule type" value="Genomic_DNA"/>
</dbReference>